<evidence type="ECO:0000256" key="9">
    <source>
        <dbReference type="ARBA" id="ARBA00023136"/>
    </source>
</evidence>
<dbReference type="InterPro" id="IPR001873">
    <property type="entry name" value="ENaC"/>
</dbReference>
<dbReference type="PANTHER" id="PTHR11690:SF240">
    <property type="entry name" value="PICKPOCKET 25-RELATED"/>
    <property type="match status" value="1"/>
</dbReference>
<evidence type="ECO:0000256" key="6">
    <source>
        <dbReference type="ARBA" id="ARBA00022989"/>
    </source>
</evidence>
<proteinExistence type="inferred from homology"/>
<dbReference type="GO" id="GO:0005886">
    <property type="term" value="C:plasma membrane"/>
    <property type="evidence" value="ECO:0007669"/>
    <property type="project" value="TreeGrafter"/>
</dbReference>
<evidence type="ECO:0000256" key="5">
    <source>
        <dbReference type="ARBA" id="ARBA00022692"/>
    </source>
</evidence>
<dbReference type="Proteomes" id="UP001153636">
    <property type="component" value="Chromosome 13"/>
</dbReference>
<keyword evidence="9 13" id="KW-0472">Membrane</keyword>
<gene>
    <name evidence="14" type="ORF">PSYICH_LOCUS3735</name>
</gene>
<keyword evidence="4 12" id="KW-0894">Sodium channel</keyword>
<evidence type="ECO:0000256" key="2">
    <source>
        <dbReference type="ARBA" id="ARBA00007193"/>
    </source>
</evidence>
<evidence type="ECO:0000313" key="15">
    <source>
        <dbReference type="Proteomes" id="UP001153636"/>
    </source>
</evidence>
<keyword evidence="15" id="KW-1185">Reference proteome</keyword>
<evidence type="ECO:0000256" key="4">
    <source>
        <dbReference type="ARBA" id="ARBA00022461"/>
    </source>
</evidence>
<evidence type="ECO:0000256" key="13">
    <source>
        <dbReference type="SAM" id="Phobius"/>
    </source>
</evidence>
<keyword evidence="5 12" id="KW-0812">Transmembrane</keyword>
<feature type="transmembrane region" description="Helical" evidence="13">
    <location>
        <begin position="427"/>
        <end position="459"/>
    </location>
</feature>
<evidence type="ECO:0000256" key="3">
    <source>
        <dbReference type="ARBA" id="ARBA00022448"/>
    </source>
</evidence>
<keyword evidence="10 12" id="KW-0739">Sodium transport</keyword>
<evidence type="ECO:0000313" key="14">
    <source>
        <dbReference type="EMBL" id="CAH1102550.1"/>
    </source>
</evidence>
<dbReference type="Gene3D" id="1.10.287.770">
    <property type="entry name" value="YojJ-like"/>
    <property type="match status" value="1"/>
</dbReference>
<keyword evidence="8 12" id="KW-0406">Ion transport</keyword>
<keyword evidence="6 13" id="KW-1133">Transmembrane helix</keyword>
<keyword evidence="3 12" id="KW-0813">Transport</keyword>
<reference evidence="14" key="1">
    <citation type="submission" date="2022-01" db="EMBL/GenBank/DDBJ databases">
        <authorList>
            <person name="King R."/>
        </authorList>
    </citation>
    <scope>NUCLEOTIDE SEQUENCE</scope>
</reference>
<dbReference type="AlphaFoldDB" id="A0A9P0CMJ1"/>
<evidence type="ECO:0008006" key="16">
    <source>
        <dbReference type="Google" id="ProtNLM"/>
    </source>
</evidence>
<evidence type="ECO:0000256" key="8">
    <source>
        <dbReference type="ARBA" id="ARBA00023065"/>
    </source>
</evidence>
<feature type="transmembrane region" description="Helical" evidence="13">
    <location>
        <begin position="64"/>
        <end position="85"/>
    </location>
</feature>
<evidence type="ECO:0000256" key="12">
    <source>
        <dbReference type="RuleBase" id="RU000679"/>
    </source>
</evidence>
<dbReference type="EMBL" id="OV651825">
    <property type="protein sequence ID" value="CAH1102550.1"/>
    <property type="molecule type" value="Genomic_DNA"/>
</dbReference>
<comment type="similarity">
    <text evidence="2 12">Belongs to the amiloride-sensitive sodium channel (TC 1.A.6) family.</text>
</comment>
<name>A0A9P0CMJ1_9CUCU</name>
<keyword evidence="7" id="KW-0915">Sodium</keyword>
<accession>A0A9P0CMJ1</accession>
<evidence type="ECO:0000256" key="11">
    <source>
        <dbReference type="ARBA" id="ARBA00023303"/>
    </source>
</evidence>
<keyword evidence="11 12" id="KW-0407">Ion channel</keyword>
<dbReference type="GO" id="GO:0015280">
    <property type="term" value="F:ligand-gated sodium channel activity"/>
    <property type="evidence" value="ECO:0007669"/>
    <property type="project" value="TreeGrafter"/>
</dbReference>
<organism evidence="14 15">
    <name type="scientific">Psylliodes chrysocephalus</name>
    <dbReference type="NCBI Taxonomy" id="3402493"/>
    <lineage>
        <taxon>Eukaryota</taxon>
        <taxon>Metazoa</taxon>
        <taxon>Ecdysozoa</taxon>
        <taxon>Arthropoda</taxon>
        <taxon>Hexapoda</taxon>
        <taxon>Insecta</taxon>
        <taxon>Pterygota</taxon>
        <taxon>Neoptera</taxon>
        <taxon>Endopterygota</taxon>
        <taxon>Coleoptera</taxon>
        <taxon>Polyphaga</taxon>
        <taxon>Cucujiformia</taxon>
        <taxon>Chrysomeloidea</taxon>
        <taxon>Chrysomelidae</taxon>
        <taxon>Galerucinae</taxon>
        <taxon>Alticini</taxon>
        <taxon>Psylliodes</taxon>
    </lineage>
</organism>
<sequence length="469" mass="54806">MIKSKKQKSPSINTQKPSVTKQTKQNKFYYLNMIFEFTKMFFDMSTIHGFPHISQDGRHPLERVLWILLVTVAACGAGILSSLTLTRYRENPTVISMERDRFSWNTSFPPATICSSKKYDPDKLEKFVNENEDIKNKTLYKDFIITLLEASYLNLDSVIDYEGIDSEDFVKLIYKFSFPLKMDITNSAGNNKFLSVQETYTEMGRCYSYNSQLAIYNSYEYRNNGSWKLLPETEIFYINPLEGEVFVNMINVSSGYKVYFHGPYEVIDMATKNIEVPSGNFLQFYLSALTIFSSERTRSLSVKQRQCRFYYESNLAHFPFYSYAACRMECRIKLAKEFCGCLPHFYRKLEGEEVCDVKGLHCLSKYREDLVFLKNQCSCVANCDETVYVIEFSDQRDWFLGSTLQWGMVEYPKMRLKRDVIFGFSDLLVYIGGMAGLFLGCSVLSFIEIAYFFTLRLFWFVKNFDKRTK</sequence>
<evidence type="ECO:0000256" key="10">
    <source>
        <dbReference type="ARBA" id="ARBA00023201"/>
    </source>
</evidence>
<dbReference type="OrthoDB" id="6628406at2759"/>
<comment type="subcellular location">
    <subcellularLocation>
        <location evidence="1">Membrane</location>
        <topology evidence="1">Multi-pass membrane protein</topology>
    </subcellularLocation>
</comment>
<dbReference type="PANTHER" id="PTHR11690">
    <property type="entry name" value="AMILORIDE-SENSITIVE SODIUM CHANNEL-RELATED"/>
    <property type="match status" value="1"/>
</dbReference>
<dbReference type="Gene3D" id="1.10.287.820">
    <property type="entry name" value="Acid-sensing ion channel domain"/>
    <property type="match status" value="1"/>
</dbReference>
<evidence type="ECO:0000256" key="7">
    <source>
        <dbReference type="ARBA" id="ARBA00023053"/>
    </source>
</evidence>
<protein>
    <recommendedName>
        <fullName evidence="16">Sodium channel protein</fullName>
    </recommendedName>
</protein>
<evidence type="ECO:0000256" key="1">
    <source>
        <dbReference type="ARBA" id="ARBA00004141"/>
    </source>
</evidence>
<dbReference type="Pfam" id="PF00858">
    <property type="entry name" value="ASC"/>
    <property type="match status" value="1"/>
</dbReference>